<dbReference type="InterPro" id="IPR038161">
    <property type="entry name" value="VirB9/CagX/TrbG_C_sf"/>
</dbReference>
<evidence type="ECO:0000256" key="2">
    <source>
        <dbReference type="ARBA" id="ARBA00022729"/>
    </source>
</evidence>
<feature type="compositionally biased region" description="Polar residues" evidence="3">
    <location>
        <begin position="171"/>
        <end position="181"/>
    </location>
</feature>
<dbReference type="Pfam" id="PF10671">
    <property type="entry name" value="TcpQ"/>
    <property type="match status" value="1"/>
</dbReference>
<dbReference type="CDD" id="cd06911">
    <property type="entry name" value="VirB9_CagX_TrbG"/>
    <property type="match status" value="1"/>
</dbReference>
<evidence type="ECO:0000256" key="4">
    <source>
        <dbReference type="SAM" id="SignalP"/>
    </source>
</evidence>
<comment type="similarity">
    <text evidence="1">Belongs to the TrbG/VirB9 family.</text>
</comment>
<dbReference type="Gene3D" id="2.60.40.2500">
    <property type="match status" value="1"/>
</dbReference>
<sequence length="343" mass="35837">MVRIFFLTAALSCLGACTNGPFNGGVNPSWSTSAPVARAFRFDWRLSGDPAVAPLQVFDDGKDVWLQFPPGQALPAIFGVRGNGEHALPYVRREPYVVVSGDWHALRFRGGRLAARAERDADNDIAAQAPVDAEPVVLESATPRQGVNDQGVNDQGVKDQGVKDQGVKDQGVNNQGVNELASNGPLRRSVQAGSRSEAPIAQAPLGATESTLLPAPQATLPVAAAPQATLAVAAAPQATPAVAAAPRYRAAPPDTTLRGVLARWADSSGWTFAPQHWAVDVDIPLSASADFAGDFKSAVRELLGATELADRPLQPCFYGNQVLRVVPLAQSCTRAATPAGGGA</sequence>
<evidence type="ECO:0000259" key="5">
    <source>
        <dbReference type="Pfam" id="PF10671"/>
    </source>
</evidence>
<protein>
    <recommendedName>
        <fullName evidence="5">Toxin co-regulated pilus biosynthesis protein Q C-terminal domain-containing protein</fullName>
    </recommendedName>
</protein>
<feature type="chain" id="PRO_5028878594" description="Toxin co-regulated pilus biosynthesis protein Q C-terminal domain-containing protein" evidence="4">
    <location>
        <begin position="16"/>
        <end position="343"/>
    </location>
</feature>
<feature type="compositionally biased region" description="Basic and acidic residues" evidence="3">
    <location>
        <begin position="156"/>
        <end position="167"/>
    </location>
</feature>
<organism evidence="6 7">
    <name type="scientific">Achromobacter kerstersii</name>
    <dbReference type="NCBI Taxonomy" id="1353890"/>
    <lineage>
        <taxon>Bacteria</taxon>
        <taxon>Pseudomonadati</taxon>
        <taxon>Pseudomonadota</taxon>
        <taxon>Betaproteobacteria</taxon>
        <taxon>Burkholderiales</taxon>
        <taxon>Alcaligenaceae</taxon>
        <taxon>Achromobacter</taxon>
    </lineage>
</organism>
<accession>A0A6S7B3Z7</accession>
<feature type="signal peptide" evidence="4">
    <location>
        <begin position="1"/>
        <end position="15"/>
    </location>
</feature>
<dbReference type="InterPro" id="IPR033645">
    <property type="entry name" value="VirB9/CagX/TrbG_C"/>
</dbReference>
<dbReference type="EMBL" id="CADIJQ010000003">
    <property type="protein sequence ID" value="CAB3697028.1"/>
    <property type="molecule type" value="Genomic_DNA"/>
</dbReference>
<keyword evidence="2 4" id="KW-0732">Signal</keyword>
<dbReference type="Proteomes" id="UP000494269">
    <property type="component" value="Unassembled WGS sequence"/>
</dbReference>
<feature type="region of interest" description="Disordered" evidence="3">
    <location>
        <begin position="141"/>
        <end position="197"/>
    </location>
</feature>
<reference evidence="6 7" key="1">
    <citation type="submission" date="2020-04" db="EMBL/GenBank/DDBJ databases">
        <authorList>
            <person name="De Canck E."/>
        </authorList>
    </citation>
    <scope>NUCLEOTIDE SEQUENCE [LARGE SCALE GENOMIC DNA]</scope>
    <source>
        <strain evidence="6 7">LMG 3441</strain>
    </source>
</reference>
<gene>
    <name evidence="6" type="ORF">LMG3441_02337</name>
</gene>
<dbReference type="InterPro" id="IPR018927">
    <property type="entry name" value="Pilus_synth_Q_C"/>
</dbReference>
<evidence type="ECO:0000256" key="3">
    <source>
        <dbReference type="SAM" id="MobiDB-lite"/>
    </source>
</evidence>
<dbReference type="RefSeq" id="WP_175169794.1">
    <property type="nucleotide sequence ID" value="NZ_CADIJQ010000003.1"/>
</dbReference>
<evidence type="ECO:0000313" key="6">
    <source>
        <dbReference type="EMBL" id="CAB3697028.1"/>
    </source>
</evidence>
<proteinExistence type="inferred from homology"/>
<evidence type="ECO:0000256" key="1">
    <source>
        <dbReference type="ARBA" id="ARBA00006135"/>
    </source>
</evidence>
<evidence type="ECO:0000313" key="7">
    <source>
        <dbReference type="Proteomes" id="UP000494269"/>
    </source>
</evidence>
<feature type="domain" description="Toxin co-regulated pilus biosynthesis protein Q C-terminal" evidence="5">
    <location>
        <begin position="248"/>
        <end position="327"/>
    </location>
</feature>
<keyword evidence="7" id="KW-1185">Reference proteome</keyword>
<dbReference type="Pfam" id="PF03524">
    <property type="entry name" value="CagX"/>
    <property type="match status" value="1"/>
</dbReference>
<dbReference type="AlphaFoldDB" id="A0A6S7B3Z7"/>
<dbReference type="InterPro" id="IPR010258">
    <property type="entry name" value="Conjugal_tfr_TrbG/VirB9/CagX"/>
</dbReference>
<name>A0A6S7B3Z7_9BURK</name>
<dbReference type="Gene3D" id="3.55.50.70">
    <property type="match status" value="1"/>
</dbReference>
<feature type="compositionally biased region" description="Polar residues" evidence="3">
    <location>
        <begin position="142"/>
        <end position="153"/>
    </location>
</feature>